<dbReference type="InterPro" id="IPR043129">
    <property type="entry name" value="ATPase_NBD"/>
</dbReference>
<organism evidence="1">
    <name type="scientific">hydrothermal vent metagenome</name>
    <dbReference type="NCBI Taxonomy" id="652676"/>
    <lineage>
        <taxon>unclassified sequences</taxon>
        <taxon>metagenomes</taxon>
        <taxon>ecological metagenomes</taxon>
    </lineage>
</organism>
<dbReference type="GO" id="GO:0006040">
    <property type="term" value="P:amino sugar metabolic process"/>
    <property type="evidence" value="ECO:0007669"/>
    <property type="project" value="InterPro"/>
</dbReference>
<keyword evidence="1" id="KW-0418">Kinase</keyword>
<reference evidence="1" key="1">
    <citation type="submission" date="2018-06" db="EMBL/GenBank/DDBJ databases">
        <authorList>
            <person name="Zhirakovskaya E."/>
        </authorList>
    </citation>
    <scope>NUCLEOTIDE SEQUENCE</scope>
</reference>
<dbReference type="NCBIfam" id="NF007142">
    <property type="entry name" value="PRK09585.2-1"/>
    <property type="match status" value="1"/>
</dbReference>
<dbReference type="CDD" id="cd24050">
    <property type="entry name" value="ASKHA_NBD_ANMK"/>
    <property type="match status" value="1"/>
</dbReference>
<accession>A0A3B1CHS0</accession>
<dbReference type="HAMAP" id="MF_01270">
    <property type="entry name" value="AnhMurNAc_kinase"/>
    <property type="match status" value="1"/>
</dbReference>
<dbReference type="Pfam" id="PF03702">
    <property type="entry name" value="AnmK"/>
    <property type="match status" value="1"/>
</dbReference>
<keyword evidence="1" id="KW-0808">Transferase</keyword>
<dbReference type="NCBIfam" id="NF007148">
    <property type="entry name" value="PRK09585.3-2"/>
    <property type="match status" value="1"/>
</dbReference>
<evidence type="ECO:0000313" key="1">
    <source>
        <dbReference type="EMBL" id="VAX26121.1"/>
    </source>
</evidence>
<dbReference type="EMBL" id="UOGD01000323">
    <property type="protein sequence ID" value="VAX26121.1"/>
    <property type="molecule type" value="Genomic_DNA"/>
</dbReference>
<dbReference type="EC" id="2.7.1.170" evidence="1"/>
<protein>
    <submittedName>
        <fullName evidence="1">Anhydro-N-acetylmuramic acid kinase</fullName>
        <ecNumber evidence="1">2.7.1.170</ecNumber>
    </submittedName>
</protein>
<dbReference type="InterPro" id="IPR005338">
    <property type="entry name" value="Anhydro_N_Ac-Mur_kinase"/>
</dbReference>
<proteinExistence type="inferred from homology"/>
<dbReference type="GO" id="GO:0009254">
    <property type="term" value="P:peptidoglycan turnover"/>
    <property type="evidence" value="ECO:0007669"/>
    <property type="project" value="InterPro"/>
</dbReference>
<dbReference type="GO" id="GO:0016301">
    <property type="term" value="F:kinase activity"/>
    <property type="evidence" value="ECO:0007669"/>
    <property type="project" value="UniProtKB-KW"/>
</dbReference>
<dbReference type="AlphaFoldDB" id="A0A3B1CHS0"/>
<dbReference type="PANTHER" id="PTHR30605">
    <property type="entry name" value="ANHYDRO-N-ACETYLMURAMIC ACID KINASE"/>
    <property type="match status" value="1"/>
</dbReference>
<dbReference type="GO" id="GO:0016773">
    <property type="term" value="F:phosphotransferase activity, alcohol group as acceptor"/>
    <property type="evidence" value="ECO:0007669"/>
    <property type="project" value="InterPro"/>
</dbReference>
<dbReference type="GO" id="GO:0005524">
    <property type="term" value="F:ATP binding"/>
    <property type="evidence" value="ECO:0007669"/>
    <property type="project" value="InterPro"/>
</dbReference>
<dbReference type="Gene3D" id="3.30.420.40">
    <property type="match status" value="2"/>
</dbReference>
<sequence length="395" mass="43541">MQKLIDLSKKNNKYVIGLMSGTSLDGVDAALVEIIGNWVETKINLIGFLDYPFPYGLKEIILKNSVKETSNVEDISRLNFLIPQIYNEAIDSLCEQIDFDKSMIDLIGSHGQTIHHLPEKVNFFDHQISSTLQIGDPSVLAKLSGIITVGDFRTGDVALGGQGAPLVPYFDYIIFHSAEKNRALLNIGGISNITVLHKNGKQHDVLAFDTGPGNMMIDLLMKKFYEKEFDKDGEVASSGKINDDLFIALITQDSFIEAAPPKSTGREYYGEEFLAPLLEEFADVPSEDWLHTVSKFTAYAVHRNYEKFIKKEVEIDELIVSGGGAKNKFLYQSLADYFGKKTEVKVIDEIGVSSDAKEAICFAVLANETISGNAANIPRTTGASRATILGKICLP</sequence>
<name>A0A3B1CHS0_9ZZZZ</name>
<gene>
    <name evidence="1" type="ORF">MNBD_IGNAVI01-869</name>
</gene>
<dbReference type="SUPFAM" id="SSF53067">
    <property type="entry name" value="Actin-like ATPase domain"/>
    <property type="match status" value="1"/>
</dbReference>
<dbReference type="PANTHER" id="PTHR30605:SF0">
    <property type="entry name" value="ANHYDRO-N-ACETYLMURAMIC ACID KINASE"/>
    <property type="match status" value="1"/>
</dbReference>